<dbReference type="Gene3D" id="1.10.10.10">
    <property type="entry name" value="Winged helix-like DNA-binding domain superfamily/Winged helix DNA-binding domain"/>
    <property type="match status" value="1"/>
</dbReference>
<dbReference type="RefSeq" id="WP_006948989.1">
    <property type="nucleotide sequence ID" value="NZ_CAVK010000009.1"/>
</dbReference>
<evidence type="ECO:0000313" key="5">
    <source>
        <dbReference type="EMBL" id="CCW15831.1"/>
    </source>
</evidence>
<dbReference type="EMBL" id="CAVK010000009">
    <property type="protein sequence ID" value="CCW15831.1"/>
    <property type="molecule type" value="Genomic_DNA"/>
</dbReference>
<sequence>MTTDAESSTRGPTDRPTAVRKALDIFSDSWSFAVLQEMFLGVRRFDDFQRNLQISRSVLTRRLNHLFEQNIIRREVYQTQPVRYEYRLTDRGMDMYAIFVALQRWGEQWLGASGGSFRLVHTPCGHELNPAVVCEHCHKRIDPRDIRYAQD</sequence>
<protein>
    <submittedName>
        <fullName evidence="5">Transcriptional regulator, HxlR family</fullName>
    </submittedName>
</protein>
<evidence type="ECO:0000313" key="6">
    <source>
        <dbReference type="Proteomes" id="UP000013201"/>
    </source>
</evidence>
<proteinExistence type="predicted"/>
<keyword evidence="2" id="KW-0238">DNA-binding</keyword>
<evidence type="ECO:0000256" key="1">
    <source>
        <dbReference type="ARBA" id="ARBA00023015"/>
    </source>
</evidence>
<dbReference type="OrthoDB" id="9782219at2"/>
<dbReference type="Proteomes" id="UP000013201">
    <property type="component" value="Unassembled WGS sequence"/>
</dbReference>
<keyword evidence="1" id="KW-0805">Transcription regulation</keyword>
<organism evidence="5 6">
    <name type="scientific">Sphingobium indicum BiD32</name>
    <dbReference type="NCBI Taxonomy" id="1301087"/>
    <lineage>
        <taxon>Bacteria</taxon>
        <taxon>Pseudomonadati</taxon>
        <taxon>Pseudomonadota</taxon>
        <taxon>Alphaproteobacteria</taxon>
        <taxon>Sphingomonadales</taxon>
        <taxon>Sphingomonadaceae</taxon>
        <taxon>Sphingobium</taxon>
    </lineage>
</organism>
<reference evidence="5 6" key="1">
    <citation type="submission" date="2013-03" db="EMBL/GenBank/DDBJ databases">
        <authorList>
            <person name="Le V."/>
        </authorList>
    </citation>
    <scope>NUCLEOTIDE SEQUENCE [LARGE SCALE GENOMIC DNA]</scope>
    <source>
        <strain evidence="5 6">BiD32</strain>
    </source>
</reference>
<keyword evidence="6" id="KW-1185">Reference proteome</keyword>
<dbReference type="AlphaFoldDB" id="N1MFU0"/>
<evidence type="ECO:0000259" key="4">
    <source>
        <dbReference type="PROSITE" id="PS51118"/>
    </source>
</evidence>
<dbReference type="PANTHER" id="PTHR33204:SF36">
    <property type="entry name" value="TRANSCRIPTIONAL REGULATORY PROTEIN"/>
    <property type="match status" value="1"/>
</dbReference>
<dbReference type="PROSITE" id="PS51118">
    <property type="entry name" value="HTH_HXLR"/>
    <property type="match status" value="1"/>
</dbReference>
<dbReference type="GO" id="GO:0003677">
    <property type="term" value="F:DNA binding"/>
    <property type="evidence" value="ECO:0007669"/>
    <property type="project" value="UniProtKB-KW"/>
</dbReference>
<accession>N1MFU0</accession>
<name>N1MFU0_9SPHN</name>
<comment type="caution">
    <text evidence="5">The sequence shown here is derived from an EMBL/GenBank/DDBJ whole genome shotgun (WGS) entry which is preliminary data.</text>
</comment>
<dbReference type="InterPro" id="IPR002577">
    <property type="entry name" value="HTH_HxlR"/>
</dbReference>
<dbReference type="InterPro" id="IPR036390">
    <property type="entry name" value="WH_DNA-bd_sf"/>
</dbReference>
<keyword evidence="3" id="KW-0804">Transcription</keyword>
<feature type="domain" description="HTH hxlR-type" evidence="4">
    <location>
        <begin position="15"/>
        <end position="114"/>
    </location>
</feature>
<dbReference type="InterPro" id="IPR036388">
    <property type="entry name" value="WH-like_DNA-bd_sf"/>
</dbReference>
<evidence type="ECO:0000256" key="3">
    <source>
        <dbReference type="ARBA" id="ARBA00023163"/>
    </source>
</evidence>
<dbReference type="SUPFAM" id="SSF46785">
    <property type="entry name" value="Winged helix' DNA-binding domain"/>
    <property type="match status" value="1"/>
</dbReference>
<gene>
    <name evidence="5" type="ORF">EBBID32_1590</name>
</gene>
<dbReference type="Pfam" id="PF01638">
    <property type="entry name" value="HxlR"/>
    <property type="match status" value="1"/>
</dbReference>
<evidence type="ECO:0000256" key="2">
    <source>
        <dbReference type="ARBA" id="ARBA00023125"/>
    </source>
</evidence>
<reference evidence="6" key="2">
    <citation type="submission" date="2013-04" db="EMBL/GenBank/DDBJ databases">
        <title>Bisphenol A degrading Sphingobium sp. strain BiD32.</title>
        <authorList>
            <person name="Nielsen J.L."/>
            <person name="Zhou N.A."/>
            <person name="Kjeldal H."/>
        </authorList>
    </citation>
    <scope>NUCLEOTIDE SEQUENCE [LARGE SCALE GENOMIC DNA]</scope>
    <source>
        <strain evidence="6">BiD32</strain>
    </source>
</reference>
<dbReference type="PANTHER" id="PTHR33204">
    <property type="entry name" value="TRANSCRIPTIONAL REGULATOR, MARR FAMILY"/>
    <property type="match status" value="1"/>
</dbReference>